<accession>K0DM63</accession>
<reference evidence="1 2" key="1">
    <citation type="journal article" date="2012" name="J. Bacteriol.">
        <title>Complete Genome Sequence of Burkholderia phenoliruptrix BR3459a (CLA1), a Heat-Tolerant, Nitrogen-Fixing Symbiont of Mimosa flocculosa.</title>
        <authorList>
            <person name="de Oliveira Cunha C."/>
            <person name="Goda Zuleta L.F."/>
            <person name="Paula de Almeida L.G."/>
            <person name="Prioli Ciapina L."/>
            <person name="Lustrino Borges W."/>
            <person name="Pitard R.M."/>
            <person name="Baldani J.I."/>
            <person name="Straliotto R."/>
            <person name="de Faria S.M."/>
            <person name="Hungria M."/>
            <person name="Sousa Cavada B."/>
            <person name="Mercante F.M."/>
            <person name="Ribeiro de Vasconcelos A.T."/>
        </authorList>
    </citation>
    <scope>NUCLEOTIDE SEQUENCE [LARGE SCALE GENOMIC DNA]</scope>
    <source>
        <strain evidence="1 2">BR3459a</strain>
    </source>
</reference>
<sequence length="405" mass="45250">MVPVSAWRAAHSEERADIWPRGLLRRASFGSDREYWRMNRFSRKRCYAERDGDVLSFLDGHLMPAARVLFIGTVGIDASSLYFGTSLSKSANTDFRFVVEKRRDSSKVLNDIGTRHRLYLETQISQASLEFVDVNIVADDGATIGGRAAARAASHWYRTEYTDVVIDATGMSRGICFPLVRQAIEYSAGSGANIHLLMAANDHRAIELQSEANDRAEWMHGFQGKMGLDVSADTLKLWVPQLAERSLPQMDTMFQQLSGNSPIAEVCPIVPFPSARPRRGDDLLYEFEALFLGDWESSHLNIIYAHESDPMDVFQSIVRMDAARKEVFRAANLSATTVLSPNGWRMGSLGMLLAAIDLDLPVLYVETIGYTTQSAPPPGLNVERPDHLWHVWLAGVPYDDSTKHP</sequence>
<dbReference type="eggNOG" id="ENOG502ZBUD">
    <property type="taxonomic scope" value="Bacteria"/>
</dbReference>
<dbReference type="AlphaFoldDB" id="K0DM63"/>
<name>K0DM63_9BURK</name>
<dbReference type="HOGENOM" id="CLU_747886_0_0_4"/>
<dbReference type="PATRIC" id="fig|1229205.11.peg.2110"/>
<protein>
    <submittedName>
        <fullName evidence="1">Uncharacterized protein</fullName>
    </submittedName>
</protein>
<dbReference type="KEGG" id="bpx:BUPH_02408"/>
<dbReference type="EMBL" id="CP003863">
    <property type="protein sequence ID" value="AFT85975.1"/>
    <property type="molecule type" value="Genomic_DNA"/>
</dbReference>
<evidence type="ECO:0000313" key="1">
    <source>
        <dbReference type="EMBL" id="AFT85975.1"/>
    </source>
</evidence>
<dbReference type="STRING" id="1229205.BUPH_02408"/>
<dbReference type="Proteomes" id="UP000010105">
    <property type="component" value="Chromosome 1"/>
</dbReference>
<gene>
    <name evidence="1" type="ORF">BUPH_02408</name>
</gene>
<evidence type="ECO:0000313" key="2">
    <source>
        <dbReference type="Proteomes" id="UP000010105"/>
    </source>
</evidence>
<proteinExistence type="predicted"/>
<organism evidence="1 2">
    <name type="scientific">Paraburkholderia phenoliruptrix BR3459a</name>
    <dbReference type="NCBI Taxonomy" id="1229205"/>
    <lineage>
        <taxon>Bacteria</taxon>
        <taxon>Pseudomonadati</taxon>
        <taxon>Pseudomonadota</taxon>
        <taxon>Betaproteobacteria</taxon>
        <taxon>Burkholderiales</taxon>
        <taxon>Burkholderiaceae</taxon>
        <taxon>Paraburkholderia</taxon>
    </lineage>
</organism>